<feature type="region of interest" description="Disordered" evidence="7">
    <location>
        <begin position="1"/>
        <end position="29"/>
    </location>
</feature>
<evidence type="ECO:0000313" key="9">
    <source>
        <dbReference type="EMBL" id="MBD1545656.1"/>
    </source>
</evidence>
<dbReference type="GO" id="GO:0005886">
    <property type="term" value="C:plasma membrane"/>
    <property type="evidence" value="ECO:0007669"/>
    <property type="project" value="UniProtKB-SubCell"/>
</dbReference>
<evidence type="ECO:0000256" key="3">
    <source>
        <dbReference type="ARBA" id="ARBA00022475"/>
    </source>
</evidence>
<evidence type="ECO:0000256" key="5">
    <source>
        <dbReference type="ARBA" id="ARBA00022989"/>
    </source>
</evidence>
<reference evidence="9" key="1">
    <citation type="submission" date="2020-05" db="EMBL/GenBank/DDBJ databases">
        <title>Identification of trans-AT polyketide cluster in two marine bacteria, producers of a novel glutaramide-containing polyketide sesbanimide D and analogs.</title>
        <authorList>
            <person name="Kacar D."/>
            <person name="Rodriguez P."/>
            <person name="Canedo L."/>
            <person name="Gonzalez E."/>
            <person name="Galan B."/>
            <person name="De La Calle F."/>
            <person name="Garcia J.L."/>
        </authorList>
    </citation>
    <scope>NUCLEOTIDE SEQUENCE</scope>
    <source>
        <strain evidence="9">PHM038</strain>
    </source>
</reference>
<dbReference type="EMBL" id="JABFCZ010000005">
    <property type="protein sequence ID" value="MBD1545656.1"/>
    <property type="molecule type" value="Genomic_DNA"/>
</dbReference>
<evidence type="ECO:0000256" key="6">
    <source>
        <dbReference type="ARBA" id="ARBA00023136"/>
    </source>
</evidence>
<feature type="transmembrane region" description="Helical" evidence="8">
    <location>
        <begin position="70"/>
        <end position="90"/>
    </location>
</feature>
<evidence type="ECO:0000256" key="7">
    <source>
        <dbReference type="SAM" id="MobiDB-lite"/>
    </source>
</evidence>
<accession>A0A926NWK0</accession>
<evidence type="ECO:0000256" key="4">
    <source>
        <dbReference type="ARBA" id="ARBA00022692"/>
    </source>
</evidence>
<evidence type="ECO:0000256" key="1">
    <source>
        <dbReference type="ARBA" id="ARBA00004651"/>
    </source>
</evidence>
<keyword evidence="4 8" id="KW-0812">Transmembrane</keyword>
<evidence type="ECO:0008006" key="11">
    <source>
        <dbReference type="Google" id="ProtNLM"/>
    </source>
</evidence>
<comment type="caution">
    <text evidence="9">The sequence shown here is derived from an EMBL/GenBank/DDBJ whole genome shotgun (WGS) entry which is preliminary data.</text>
</comment>
<name>A0A926NWK0_9HYPH</name>
<dbReference type="Pfam" id="PF03773">
    <property type="entry name" value="ArsP_1"/>
    <property type="match status" value="1"/>
</dbReference>
<feature type="transmembrane region" description="Helical" evidence="8">
    <location>
        <begin position="111"/>
        <end position="134"/>
    </location>
</feature>
<dbReference type="AlphaFoldDB" id="A0A926NWK0"/>
<keyword evidence="6 8" id="KW-0472">Membrane</keyword>
<feature type="transmembrane region" description="Helical" evidence="8">
    <location>
        <begin position="140"/>
        <end position="162"/>
    </location>
</feature>
<dbReference type="RefSeq" id="WP_190290332.1">
    <property type="nucleotide sequence ID" value="NZ_JABFCZ010000005.1"/>
</dbReference>
<feature type="transmembrane region" description="Helical" evidence="8">
    <location>
        <begin position="34"/>
        <end position="55"/>
    </location>
</feature>
<comment type="subcellular location">
    <subcellularLocation>
        <location evidence="1">Cell membrane</location>
        <topology evidence="1">Multi-pass membrane protein</topology>
    </subcellularLocation>
</comment>
<dbReference type="Proteomes" id="UP000598467">
    <property type="component" value="Unassembled WGS sequence"/>
</dbReference>
<evidence type="ECO:0000256" key="8">
    <source>
        <dbReference type="SAM" id="Phobius"/>
    </source>
</evidence>
<evidence type="ECO:0000313" key="10">
    <source>
        <dbReference type="Proteomes" id="UP000598467"/>
    </source>
</evidence>
<protein>
    <recommendedName>
        <fullName evidence="11">Permease</fullName>
    </recommendedName>
</protein>
<feature type="transmembrane region" description="Helical" evidence="8">
    <location>
        <begin position="174"/>
        <end position="196"/>
    </location>
</feature>
<evidence type="ECO:0000256" key="2">
    <source>
        <dbReference type="ARBA" id="ARBA00006386"/>
    </source>
</evidence>
<organism evidence="9 10">
    <name type="scientific">Roseibium aggregatum</name>
    <dbReference type="NCBI Taxonomy" id="187304"/>
    <lineage>
        <taxon>Bacteria</taxon>
        <taxon>Pseudomonadati</taxon>
        <taxon>Pseudomonadota</taxon>
        <taxon>Alphaproteobacteria</taxon>
        <taxon>Hyphomicrobiales</taxon>
        <taxon>Stappiaceae</taxon>
        <taxon>Roseibium</taxon>
    </lineage>
</organism>
<gene>
    <name evidence="9" type="ORF">HK439_05240</name>
</gene>
<dbReference type="InterPro" id="IPR005524">
    <property type="entry name" value="DUF318"/>
</dbReference>
<keyword evidence="3" id="KW-1003">Cell membrane</keyword>
<sequence length="207" mass="22549">MKQEDTDNSGSPAGQLISDIGSARTPHHPKKRRMFDAGFLTISAIMFLAAGIVYYRRGAQHVFDILAKDSVLAVNIAPKVLAAVLLAAWLRRLLPKEVIARHFGHQSGIRGMFLAVLAGVILPGGPMTAFPLAIAFSQGGAALSVIVAFLTSWLLLSANRTIVWEMAFIDTHLVGWRLLLCLPIPFLLGFAAQYFYRGKVLISEANH</sequence>
<comment type="similarity">
    <text evidence="2">Belongs to the UPF0718 family.</text>
</comment>
<proteinExistence type="inferred from homology"/>
<keyword evidence="5 8" id="KW-1133">Transmembrane helix</keyword>